<evidence type="ECO:0000259" key="1">
    <source>
        <dbReference type="PROSITE" id="PS51192"/>
    </source>
</evidence>
<accession>I4YTB8</accession>
<sequence>MTIRLRPWQDAAVRKALTWLTETRQDRHFLINAAPGAGKTICASMIARRLIEMNEIDRVIIIAPRAEVVRQWAEEFKFVTGRPVTRVTGADGEVDDYGTDLCATWAAIQGLQDAFQQVCMRSNTLIICDEHHHAAVQASWGTDADSAFAEAKYALILTGTPIRSDGQESVWLAFDSHGRIDHPEAGSYTLTYGEAVSLGYCRPITFHRHEGRFSVVVNNGEEAIAVSGTDSPSIPQSLKGIKGLQQALDFFKLACTPKYLPDGVTPDTNSYQASMLEWGISKLNDLRDTVPNAGGLIIAPSIPVAQYMADLLEILDGEKPVLVHSQLPNAEARIASFKNTNKRWLVSVSMISEGVDIKRLRVLVYLPYAQTELAFRQAMGRVVRSLGDDDYSRAYVVMPTHRILEEYARRVEMEMRPADRVDESRPRQTKLCGVCGAENPKTATSCSECGNDFPARSERFKTCEDCGQLNPISADSCQNCGASFRAEYDITLNEALRLGAIVRGMDLDEDEVRASEANKTVIIDQVLRSGDDLLINLIKQVPEEGLERLRRILNRD</sequence>
<keyword evidence="2" id="KW-0378">Hydrolase</keyword>
<keyword evidence="2" id="KW-0067">ATP-binding</keyword>
<dbReference type="PROSITE" id="PS51192">
    <property type="entry name" value="HELICASE_ATP_BIND_1"/>
    <property type="match status" value="1"/>
</dbReference>
<evidence type="ECO:0000313" key="2">
    <source>
        <dbReference type="EMBL" id="EIM27210.1"/>
    </source>
</evidence>
<feature type="domain" description="Helicase ATP-binding" evidence="1">
    <location>
        <begin position="20"/>
        <end position="179"/>
    </location>
</feature>
<dbReference type="GO" id="GO:0016787">
    <property type="term" value="F:hydrolase activity"/>
    <property type="evidence" value="ECO:0007669"/>
    <property type="project" value="InterPro"/>
</dbReference>
<proteinExistence type="predicted"/>
<dbReference type="eggNOG" id="COG1061">
    <property type="taxonomic scope" value="Bacteria"/>
</dbReference>
<keyword evidence="2" id="KW-0347">Helicase</keyword>
<dbReference type="AlphaFoldDB" id="I4YTB8"/>
<dbReference type="GO" id="GO:0005829">
    <property type="term" value="C:cytosol"/>
    <property type="evidence" value="ECO:0007669"/>
    <property type="project" value="TreeGrafter"/>
</dbReference>
<dbReference type="SMART" id="SM00487">
    <property type="entry name" value="DEXDc"/>
    <property type="match status" value="1"/>
</dbReference>
<evidence type="ECO:0000313" key="3">
    <source>
        <dbReference type="Proteomes" id="UP000003947"/>
    </source>
</evidence>
<dbReference type="InterPro" id="IPR050742">
    <property type="entry name" value="Helicase_Restrict-Modif_Enz"/>
</dbReference>
<keyword evidence="2" id="KW-0547">Nucleotide-binding</keyword>
<dbReference type="SUPFAM" id="SSF52540">
    <property type="entry name" value="P-loop containing nucleoside triphosphate hydrolases"/>
    <property type="match status" value="1"/>
</dbReference>
<dbReference type="PANTHER" id="PTHR47396:SF1">
    <property type="entry name" value="ATP-DEPENDENT HELICASE IRC3-RELATED"/>
    <property type="match status" value="1"/>
</dbReference>
<dbReference type="Gene3D" id="3.40.50.300">
    <property type="entry name" value="P-loop containing nucleotide triphosphate hydrolases"/>
    <property type="match status" value="2"/>
</dbReference>
<dbReference type="GO" id="GO:0005524">
    <property type="term" value="F:ATP binding"/>
    <property type="evidence" value="ECO:0007669"/>
    <property type="project" value="InterPro"/>
</dbReference>
<name>I4YTB8_9HYPH</name>
<dbReference type="RefSeq" id="WP_009763260.1">
    <property type="nucleotide sequence ID" value="NZ_CP141048.1"/>
</dbReference>
<protein>
    <submittedName>
        <fullName evidence="2">DNA/RNA helicase, superfamily II</fullName>
    </submittedName>
</protein>
<dbReference type="Proteomes" id="UP000003947">
    <property type="component" value="Unassembled WGS sequence"/>
</dbReference>
<dbReference type="OrthoDB" id="5194627at2"/>
<dbReference type="PANTHER" id="PTHR47396">
    <property type="entry name" value="TYPE I RESTRICTION ENZYME ECOKI R PROTEIN"/>
    <property type="match status" value="1"/>
</dbReference>
<dbReference type="PATRIC" id="fig|864069.3.peg.4093"/>
<organism evidence="2 3">
    <name type="scientific">Microvirga lotononidis</name>
    <dbReference type="NCBI Taxonomy" id="864069"/>
    <lineage>
        <taxon>Bacteria</taxon>
        <taxon>Pseudomonadati</taxon>
        <taxon>Pseudomonadota</taxon>
        <taxon>Alphaproteobacteria</taxon>
        <taxon>Hyphomicrobiales</taxon>
        <taxon>Methylobacteriaceae</taxon>
        <taxon>Microvirga</taxon>
    </lineage>
</organism>
<dbReference type="InterPro" id="IPR014001">
    <property type="entry name" value="Helicase_ATP-bd"/>
</dbReference>
<dbReference type="HOGENOM" id="CLU_489846_0_0_5"/>
<reference evidence="2 3" key="1">
    <citation type="submission" date="2012-02" db="EMBL/GenBank/DDBJ databases">
        <title>Improved High-Quality Draft sequence of Microvirga sp. WSM3557.</title>
        <authorList>
            <consortium name="US DOE Joint Genome Institute"/>
            <person name="Lucas S."/>
            <person name="Han J."/>
            <person name="Lapidus A."/>
            <person name="Cheng J.-F."/>
            <person name="Goodwin L."/>
            <person name="Pitluck S."/>
            <person name="Peters L."/>
            <person name="Zhang X."/>
            <person name="Detter J.C."/>
            <person name="Han C."/>
            <person name="Tapia R."/>
            <person name="Land M."/>
            <person name="Hauser L."/>
            <person name="Kyrpides N."/>
            <person name="Ivanova N."/>
            <person name="Pagani I."/>
            <person name="Brau L."/>
            <person name="Yates R."/>
            <person name="O'Hara G."/>
            <person name="Rui T."/>
            <person name="Howieson J."/>
            <person name="Reeve W."/>
            <person name="Woyke T."/>
        </authorList>
    </citation>
    <scope>NUCLEOTIDE SEQUENCE [LARGE SCALE GENOMIC DNA]</scope>
    <source>
        <strain evidence="2 3">WSM3557</strain>
    </source>
</reference>
<dbReference type="InterPro" id="IPR001650">
    <property type="entry name" value="Helicase_C-like"/>
</dbReference>
<gene>
    <name evidence="2" type="ORF">MicloDRAFT_00037670</name>
</gene>
<keyword evidence="3" id="KW-1185">Reference proteome</keyword>
<dbReference type="InterPro" id="IPR006935">
    <property type="entry name" value="Helicase/UvrB_N"/>
</dbReference>
<dbReference type="GO" id="GO:0003677">
    <property type="term" value="F:DNA binding"/>
    <property type="evidence" value="ECO:0007669"/>
    <property type="project" value="InterPro"/>
</dbReference>
<dbReference type="GO" id="GO:0004386">
    <property type="term" value="F:helicase activity"/>
    <property type="evidence" value="ECO:0007669"/>
    <property type="project" value="UniProtKB-KW"/>
</dbReference>
<dbReference type="InterPro" id="IPR027417">
    <property type="entry name" value="P-loop_NTPase"/>
</dbReference>
<dbReference type="STRING" id="864069.MicloDRAFT_00037670"/>
<dbReference type="Pfam" id="PF00271">
    <property type="entry name" value="Helicase_C"/>
    <property type="match status" value="1"/>
</dbReference>
<dbReference type="EMBL" id="JH660645">
    <property type="protein sequence ID" value="EIM27210.1"/>
    <property type="molecule type" value="Genomic_DNA"/>
</dbReference>
<dbReference type="Pfam" id="PF04851">
    <property type="entry name" value="ResIII"/>
    <property type="match status" value="1"/>
</dbReference>